<evidence type="ECO:0000313" key="3">
    <source>
        <dbReference type="Proteomes" id="UP000019487"/>
    </source>
</evidence>
<feature type="region of interest" description="Disordered" evidence="1">
    <location>
        <begin position="450"/>
        <end position="486"/>
    </location>
</feature>
<sequence>MAEEDVEEDTGMGLMGGTTSVAPSQQESLQHYDNHSTSHQETLRYCNNHPPSPSPPPSPNTRLGLATDTFISQDEPSTPTVSSEYEELCAIIQRDAAKRNADNAKLYLDYGYIESPDGYLSSTQTSRSQCLNSSPMPQQNTANLSPSPPPSPISKAGLIGNTMIPEDEPSDPSTSSTSSEYAELSAILQRDAEKLKSGDFQRTVDSLDILRHSATKSQRTQILKALEDITKSFLASRDAEAAKFNDETLTDNPVEATKSDSSIAQDPKAECGELTKSLNRGGTSSLHTYESVNFHILHGCEIKHDKEIYPWGFDPSFMSTLRTCANQRRREEKRERRNELKKLAEKGITHVHKNPYLSEDVIKECGAESYRDLEGRIKMEDMRDAAYWEMTRRRIEEGRSRKPKCKKQLSSLENELCKLEDHLIPEDVVPYMRWDNHRVVLESESVTVRRREEEAERRERETKEEKIRKRENREKDDAAWESRERSTCRVTQAWIDMGADLARVGKWD</sequence>
<evidence type="ECO:0000313" key="2">
    <source>
        <dbReference type="EMBL" id="ESZ95963.1"/>
    </source>
</evidence>
<dbReference type="EMBL" id="AYSA01000159">
    <property type="protein sequence ID" value="ESZ95963.1"/>
    <property type="molecule type" value="Genomic_DNA"/>
</dbReference>
<feature type="compositionally biased region" description="Polar residues" evidence="1">
    <location>
        <begin position="17"/>
        <end position="29"/>
    </location>
</feature>
<feature type="compositionally biased region" description="Pro residues" evidence="1">
    <location>
        <begin position="50"/>
        <end position="59"/>
    </location>
</feature>
<organism evidence="2 3">
    <name type="scientific">Sclerotinia borealis (strain F-4128)</name>
    <dbReference type="NCBI Taxonomy" id="1432307"/>
    <lineage>
        <taxon>Eukaryota</taxon>
        <taxon>Fungi</taxon>
        <taxon>Dikarya</taxon>
        <taxon>Ascomycota</taxon>
        <taxon>Pezizomycotina</taxon>
        <taxon>Leotiomycetes</taxon>
        <taxon>Helotiales</taxon>
        <taxon>Sclerotiniaceae</taxon>
        <taxon>Sclerotinia</taxon>
    </lineage>
</organism>
<dbReference type="HOGENOM" id="CLU_536556_0_0_1"/>
<comment type="caution">
    <text evidence="2">The sequence shown here is derived from an EMBL/GenBank/DDBJ whole genome shotgun (WGS) entry which is preliminary data.</text>
</comment>
<dbReference type="OrthoDB" id="3564029at2759"/>
<feature type="compositionally biased region" description="Acidic residues" evidence="1">
    <location>
        <begin position="1"/>
        <end position="10"/>
    </location>
</feature>
<evidence type="ECO:0000256" key="1">
    <source>
        <dbReference type="SAM" id="MobiDB-lite"/>
    </source>
</evidence>
<keyword evidence="3" id="KW-1185">Reference proteome</keyword>
<reference evidence="2 3" key="1">
    <citation type="journal article" date="2014" name="Genome Announc.">
        <title>Draft genome sequence of Sclerotinia borealis, a psychrophilic plant pathogenic fungus.</title>
        <authorList>
            <person name="Mardanov A.V."/>
            <person name="Beletsky A.V."/>
            <person name="Kadnikov V.V."/>
            <person name="Ignatov A.N."/>
            <person name="Ravin N.V."/>
        </authorList>
    </citation>
    <scope>NUCLEOTIDE SEQUENCE [LARGE SCALE GENOMIC DNA]</scope>
    <source>
        <strain evidence="3">F-4157</strain>
    </source>
</reference>
<name>W9CIY6_SCLBF</name>
<protein>
    <submittedName>
        <fullName evidence="2">Uncharacterized protein</fullName>
    </submittedName>
</protein>
<gene>
    <name evidence="2" type="ORF">SBOR_3655</name>
</gene>
<dbReference type="AlphaFoldDB" id="W9CIY6"/>
<feature type="compositionally biased region" description="Polar residues" evidence="1">
    <location>
        <begin position="120"/>
        <end position="144"/>
    </location>
</feature>
<accession>W9CIY6</accession>
<feature type="region of interest" description="Disordered" evidence="1">
    <location>
        <begin position="245"/>
        <end position="267"/>
    </location>
</feature>
<feature type="compositionally biased region" description="Basic and acidic residues" evidence="1">
    <location>
        <begin position="30"/>
        <end position="42"/>
    </location>
</feature>
<dbReference type="Proteomes" id="UP000019487">
    <property type="component" value="Unassembled WGS sequence"/>
</dbReference>
<proteinExistence type="predicted"/>
<feature type="compositionally biased region" description="Polar residues" evidence="1">
    <location>
        <begin position="69"/>
        <end position="82"/>
    </location>
</feature>
<feature type="compositionally biased region" description="Low complexity" evidence="1">
    <location>
        <begin position="171"/>
        <end position="180"/>
    </location>
</feature>
<feature type="region of interest" description="Disordered" evidence="1">
    <location>
        <begin position="1"/>
        <end position="82"/>
    </location>
</feature>
<feature type="region of interest" description="Disordered" evidence="1">
    <location>
        <begin position="120"/>
        <end position="182"/>
    </location>
</feature>